<organism evidence="2 3">
    <name type="scientific">Shinella yambaruensis</name>
    <dbReference type="NCBI Taxonomy" id="415996"/>
    <lineage>
        <taxon>Bacteria</taxon>
        <taxon>Pseudomonadati</taxon>
        <taxon>Pseudomonadota</taxon>
        <taxon>Alphaproteobacteria</taxon>
        <taxon>Hyphomicrobiales</taxon>
        <taxon>Rhizobiaceae</taxon>
        <taxon>Shinella</taxon>
    </lineage>
</organism>
<reference evidence="3" key="1">
    <citation type="journal article" date="2019" name="Int. J. Syst. Evol. Microbiol.">
        <title>The Global Catalogue of Microorganisms (GCM) 10K type strain sequencing project: providing services to taxonomists for standard genome sequencing and annotation.</title>
        <authorList>
            <consortium name="The Broad Institute Genomics Platform"/>
            <consortium name="The Broad Institute Genome Sequencing Center for Infectious Disease"/>
            <person name="Wu L."/>
            <person name="Ma J."/>
        </authorList>
    </citation>
    <scope>NUCLEOTIDE SEQUENCE [LARGE SCALE GENOMIC DNA]</scope>
    <source>
        <strain evidence="3">NBRC 102122</strain>
    </source>
</reference>
<keyword evidence="1" id="KW-0812">Transmembrane</keyword>
<protein>
    <recommendedName>
        <fullName evidence="4">MFS transporter</fullName>
    </recommendedName>
</protein>
<comment type="caution">
    <text evidence="2">The sequence shown here is derived from an EMBL/GenBank/DDBJ whole genome shotgun (WGS) entry which is preliminary data.</text>
</comment>
<dbReference type="Proteomes" id="UP001156702">
    <property type="component" value="Unassembled WGS sequence"/>
</dbReference>
<gene>
    <name evidence="2" type="ORF">GCM10007923_54850</name>
</gene>
<evidence type="ECO:0008006" key="4">
    <source>
        <dbReference type="Google" id="ProtNLM"/>
    </source>
</evidence>
<dbReference type="RefSeq" id="WP_244765373.1">
    <property type="nucleotide sequence ID" value="NZ_BSOP01000049.1"/>
</dbReference>
<evidence type="ECO:0000256" key="1">
    <source>
        <dbReference type="SAM" id="Phobius"/>
    </source>
</evidence>
<evidence type="ECO:0000313" key="2">
    <source>
        <dbReference type="EMBL" id="GLR54268.1"/>
    </source>
</evidence>
<keyword evidence="3" id="KW-1185">Reference proteome</keyword>
<feature type="transmembrane region" description="Helical" evidence="1">
    <location>
        <begin position="45"/>
        <end position="65"/>
    </location>
</feature>
<evidence type="ECO:0000313" key="3">
    <source>
        <dbReference type="Proteomes" id="UP001156702"/>
    </source>
</evidence>
<name>A0ABQ5ZN56_9HYPH</name>
<keyword evidence="1" id="KW-0472">Membrane</keyword>
<sequence length="70" mass="7217">MPALVHYILSRLCIGFALGALSAVAVLQLEPPAFGASPGPLEALLVIYGIGSAFALGYLATALGWENMEV</sequence>
<dbReference type="EMBL" id="BSOP01000049">
    <property type="protein sequence ID" value="GLR54268.1"/>
    <property type="molecule type" value="Genomic_DNA"/>
</dbReference>
<keyword evidence="1" id="KW-1133">Transmembrane helix</keyword>
<proteinExistence type="predicted"/>
<accession>A0ABQ5ZN56</accession>